<dbReference type="GO" id="GO:0016791">
    <property type="term" value="F:phosphatase activity"/>
    <property type="evidence" value="ECO:0007669"/>
    <property type="project" value="InterPro"/>
</dbReference>
<dbReference type="InterPro" id="IPR023214">
    <property type="entry name" value="HAD_sf"/>
</dbReference>
<dbReference type="InterPro" id="IPR050849">
    <property type="entry name" value="HAD-like_hydrolase_phosphatase"/>
</dbReference>
<dbReference type="SUPFAM" id="SSF56784">
    <property type="entry name" value="HAD-like"/>
    <property type="match status" value="1"/>
</dbReference>
<dbReference type="PANTHER" id="PTHR28181:SF2">
    <property type="entry name" value="PHOSPHORIC MONOESTER HYDROLASE"/>
    <property type="match status" value="1"/>
</dbReference>
<evidence type="ECO:0000313" key="2">
    <source>
        <dbReference type="EMBL" id="CUS14324.1"/>
    </source>
</evidence>
<keyword evidence="1" id="KW-0378">Hydrolase</keyword>
<dbReference type="Pfam" id="PF12710">
    <property type="entry name" value="HAD"/>
    <property type="match status" value="1"/>
</dbReference>
<keyword evidence="3" id="KW-1185">Reference proteome</keyword>
<reference evidence="2" key="1">
    <citation type="submission" date="2015-10" db="EMBL/GenBank/DDBJ databases">
        <authorList>
            <person name="Regsiter A."/>
            <person name="william w."/>
        </authorList>
    </citation>
    <scope>NUCLEOTIDE SEQUENCE</scope>
    <source>
        <strain evidence="2">Montdore</strain>
    </source>
</reference>
<proteinExistence type="predicted"/>
<evidence type="ECO:0000256" key="1">
    <source>
        <dbReference type="ARBA" id="ARBA00022801"/>
    </source>
</evidence>
<dbReference type="NCBIfam" id="TIGR01489">
    <property type="entry name" value="DKMTPPase-SF"/>
    <property type="match status" value="1"/>
</dbReference>
<accession>A0A292Q4F2</accession>
<dbReference type="Gene3D" id="3.90.1470.20">
    <property type="match status" value="1"/>
</dbReference>
<evidence type="ECO:0000313" key="3">
    <source>
        <dbReference type="Proteomes" id="UP001412239"/>
    </source>
</evidence>
<gene>
    <name evidence="2" type="ORF">GSTUAT00001614001</name>
</gene>
<sequence length="274" mass="30641">MAPASKAVVFTDFDGTITLKDSNDYLTDNLGYGEKKRRDGNIDILENRVKFRYFPILPPHHPPSTQLFLKLIHLSDAFKEMLDSVPTPFDECVQVLCDNIKLDPGFKDFYNWCRDEKIPVIVLSSGMEPIIRALLTKLVGPTADEIKIVSNQPKHLPDGSWTIDFHDDSDFGHDKSLAIRPTANLPAEDRPILFYCGDGVSDLSAARETDLLFAKIGHDLITYCDREGFPFTVFSSFTDIHRDIKDIMGDKTTIDEVAGRYAKEKAAKAAAGAN</sequence>
<dbReference type="PANTHER" id="PTHR28181">
    <property type="entry name" value="UPF0655 PROTEIN YCR015C"/>
    <property type="match status" value="1"/>
</dbReference>
<dbReference type="InterPro" id="IPR036412">
    <property type="entry name" value="HAD-like_sf"/>
</dbReference>
<dbReference type="AlphaFoldDB" id="A0A292Q4F2"/>
<name>A0A292Q4F2_9PEZI</name>
<dbReference type="Gene3D" id="3.40.50.1000">
    <property type="entry name" value="HAD superfamily/HAD-like"/>
    <property type="match status" value="1"/>
</dbReference>
<dbReference type="Proteomes" id="UP001412239">
    <property type="component" value="Unassembled WGS sequence"/>
</dbReference>
<dbReference type="EMBL" id="LN890960">
    <property type="protein sequence ID" value="CUS14324.1"/>
    <property type="molecule type" value="Genomic_DNA"/>
</dbReference>
<dbReference type="InterPro" id="IPR006384">
    <property type="entry name" value="HAD_hydro_PyrdxlP_Pase-like"/>
</dbReference>
<dbReference type="NCBIfam" id="TIGR01488">
    <property type="entry name" value="HAD-SF-IB"/>
    <property type="match status" value="1"/>
</dbReference>
<protein>
    <submittedName>
        <fullName evidence="2">Uncharacterized protein</fullName>
    </submittedName>
</protein>
<organism evidence="2 3">
    <name type="scientific">Tuber aestivum</name>
    <name type="common">summer truffle</name>
    <dbReference type="NCBI Taxonomy" id="59557"/>
    <lineage>
        <taxon>Eukaryota</taxon>
        <taxon>Fungi</taxon>
        <taxon>Dikarya</taxon>
        <taxon>Ascomycota</taxon>
        <taxon>Pezizomycotina</taxon>
        <taxon>Pezizomycetes</taxon>
        <taxon>Pezizales</taxon>
        <taxon>Tuberaceae</taxon>
        <taxon>Tuber</taxon>
    </lineage>
</organism>